<dbReference type="Proteomes" id="UP000315677">
    <property type="component" value="Unassembled WGS sequence"/>
</dbReference>
<dbReference type="PROSITE" id="PS51671">
    <property type="entry name" value="ACT"/>
    <property type="match status" value="1"/>
</dbReference>
<dbReference type="NCBIfam" id="NF004684">
    <property type="entry name" value="PRK06027.1"/>
    <property type="match status" value="1"/>
</dbReference>
<dbReference type="InterPro" id="IPR044074">
    <property type="entry name" value="PurU_ACT"/>
</dbReference>
<dbReference type="Gene3D" id="3.40.50.170">
    <property type="entry name" value="Formyl transferase, N-terminal domain"/>
    <property type="match status" value="1"/>
</dbReference>
<dbReference type="GO" id="GO:0008864">
    <property type="term" value="F:formyltetrahydrofolate deformylase activity"/>
    <property type="evidence" value="ECO:0007669"/>
    <property type="project" value="UniProtKB-UniRule"/>
</dbReference>
<evidence type="ECO:0000259" key="5">
    <source>
        <dbReference type="PROSITE" id="PS51671"/>
    </source>
</evidence>
<dbReference type="InterPro" id="IPR045865">
    <property type="entry name" value="ACT-like_dom_sf"/>
</dbReference>
<feature type="active site" evidence="3">
    <location>
        <position position="243"/>
    </location>
</feature>
<comment type="pathway">
    <text evidence="3">Purine metabolism; IMP biosynthesis via de novo pathway; formate from 10-formyl-5,6,7,8-tetrahydrofolate: step 1/1.</text>
</comment>
<dbReference type="EMBL" id="VFPA01000004">
    <property type="protein sequence ID" value="TQM06233.1"/>
    <property type="molecule type" value="Genomic_DNA"/>
</dbReference>
<comment type="similarity">
    <text evidence="3">Belongs to the PurU family.</text>
</comment>
<keyword evidence="7" id="KW-1185">Reference proteome</keyword>
<dbReference type="EC" id="3.5.1.10" evidence="3 4"/>
<dbReference type="SUPFAM" id="SSF53328">
    <property type="entry name" value="Formyltransferase"/>
    <property type="match status" value="1"/>
</dbReference>
<name>A0A543DA66_9PSEU</name>
<dbReference type="InterPro" id="IPR036477">
    <property type="entry name" value="Formyl_transf_N_sf"/>
</dbReference>
<evidence type="ECO:0000313" key="6">
    <source>
        <dbReference type="EMBL" id="TQM06233.1"/>
    </source>
</evidence>
<dbReference type="InterPro" id="IPR002376">
    <property type="entry name" value="Formyl_transf_N"/>
</dbReference>
<keyword evidence="3" id="KW-0658">Purine biosynthesis</keyword>
<dbReference type="GO" id="GO:0006189">
    <property type="term" value="P:'de novo' IMP biosynthetic process"/>
    <property type="evidence" value="ECO:0007669"/>
    <property type="project" value="UniProtKB-UniRule"/>
</dbReference>
<dbReference type="InterPro" id="IPR002912">
    <property type="entry name" value="ACT_dom"/>
</dbReference>
<dbReference type="Pfam" id="PF00551">
    <property type="entry name" value="Formyl_trans_N"/>
    <property type="match status" value="1"/>
</dbReference>
<protein>
    <recommendedName>
        <fullName evidence="3 4">Formyltetrahydrofolate deformylase</fullName>
        <ecNumber evidence="3 4">3.5.1.10</ecNumber>
    </recommendedName>
    <alternativeName>
        <fullName evidence="3">Formyl-FH(4) hydrolase</fullName>
    </alternativeName>
</protein>
<comment type="catalytic activity">
    <reaction evidence="3">
        <text>(6R)-10-formyltetrahydrofolate + H2O = (6S)-5,6,7,8-tetrahydrofolate + formate + H(+)</text>
        <dbReference type="Rhea" id="RHEA:19833"/>
        <dbReference type="ChEBI" id="CHEBI:15377"/>
        <dbReference type="ChEBI" id="CHEBI:15378"/>
        <dbReference type="ChEBI" id="CHEBI:15740"/>
        <dbReference type="ChEBI" id="CHEBI:57453"/>
        <dbReference type="ChEBI" id="CHEBI:195366"/>
        <dbReference type="EC" id="3.5.1.10"/>
    </reaction>
</comment>
<evidence type="ECO:0000256" key="1">
    <source>
        <dbReference type="ARBA" id="ARBA00022563"/>
    </source>
</evidence>
<evidence type="ECO:0000256" key="3">
    <source>
        <dbReference type="HAMAP-Rule" id="MF_01927"/>
    </source>
</evidence>
<dbReference type="HAMAP" id="MF_01927">
    <property type="entry name" value="PurU"/>
    <property type="match status" value="1"/>
</dbReference>
<dbReference type="Gene3D" id="3.30.70.260">
    <property type="match status" value="1"/>
</dbReference>
<accession>A0A543DA66</accession>
<dbReference type="PANTHER" id="PTHR42706">
    <property type="entry name" value="FORMYLTETRAHYDROFOLATE DEFORMYLASE"/>
    <property type="match status" value="1"/>
</dbReference>
<sequence>MDPTADHRYVITLSCPDTTGIVARIATFLADAGGWIVEAGYHSDPHTGWFFTRQVVRADSLPFDADELRARFADVAAELGGDASWTVTDSLRPKTAVLLVSTEPHCLHDLLGRVAAGELPVRLAAVIGNHEPLGGIVRAHGVPFHHVPFPPPGDDPDARAAAKERAFAQVRDMVGEHAPDAVVLARFMQILPPQLCREWAGRAINIHHSFLPSFVGARPYHQAYARGVKLIGATCHYVTPELDAGPIIEQDVIRVDHGDTAADMVRRGRDIERLVLARGLRWHLEDRVLVHGNKTIVFR</sequence>
<evidence type="ECO:0000256" key="4">
    <source>
        <dbReference type="NCBIfam" id="TIGR00655"/>
    </source>
</evidence>
<comment type="function">
    <text evidence="3">Catalyzes the hydrolysis of 10-formyltetrahydrofolate (formyl-FH4) to formate and tetrahydrofolate (FH4).</text>
</comment>
<feature type="domain" description="ACT" evidence="5">
    <location>
        <begin position="10"/>
        <end position="92"/>
    </location>
</feature>
<keyword evidence="1 3" id="KW-0554">One-carbon metabolism</keyword>
<comment type="caution">
    <text evidence="6">The sequence shown here is derived from an EMBL/GenBank/DDBJ whole genome shotgun (WGS) entry which is preliminary data.</text>
</comment>
<dbReference type="SUPFAM" id="SSF55021">
    <property type="entry name" value="ACT-like"/>
    <property type="match status" value="1"/>
</dbReference>
<evidence type="ECO:0000313" key="7">
    <source>
        <dbReference type="Proteomes" id="UP000315677"/>
    </source>
</evidence>
<dbReference type="UniPathway" id="UPA00074">
    <property type="reaction ID" value="UER00170"/>
</dbReference>
<dbReference type="NCBIfam" id="TIGR00655">
    <property type="entry name" value="PurU"/>
    <property type="match status" value="1"/>
</dbReference>
<dbReference type="PRINTS" id="PR01575">
    <property type="entry name" value="FFH4HYDRLASE"/>
</dbReference>
<dbReference type="CDD" id="cd04875">
    <property type="entry name" value="ACT_F4HF-DF"/>
    <property type="match status" value="1"/>
</dbReference>
<proteinExistence type="inferred from homology"/>
<gene>
    <name evidence="3" type="primary">purU</name>
    <name evidence="6" type="ORF">FB558_6478</name>
</gene>
<dbReference type="OrthoDB" id="9806170at2"/>
<dbReference type="PANTHER" id="PTHR42706:SF1">
    <property type="entry name" value="FORMYLTETRAHYDROFOLATE DEFORMYLASE 2, MITOCHONDRIAL"/>
    <property type="match status" value="1"/>
</dbReference>
<organism evidence="6 7">
    <name type="scientific">Pseudonocardia kunmingensis</name>
    <dbReference type="NCBI Taxonomy" id="630975"/>
    <lineage>
        <taxon>Bacteria</taxon>
        <taxon>Bacillati</taxon>
        <taxon>Actinomycetota</taxon>
        <taxon>Actinomycetes</taxon>
        <taxon>Pseudonocardiales</taxon>
        <taxon>Pseudonocardiaceae</taxon>
        <taxon>Pseudonocardia</taxon>
    </lineage>
</organism>
<dbReference type="AlphaFoldDB" id="A0A543DA66"/>
<dbReference type="PIRSF" id="PIRSF036480">
    <property type="entry name" value="FormyFH4_hydr"/>
    <property type="match status" value="1"/>
</dbReference>
<evidence type="ECO:0000256" key="2">
    <source>
        <dbReference type="ARBA" id="ARBA00022801"/>
    </source>
</evidence>
<dbReference type="GO" id="GO:0006730">
    <property type="term" value="P:one-carbon metabolic process"/>
    <property type="evidence" value="ECO:0007669"/>
    <property type="project" value="UniProtKB-KW"/>
</dbReference>
<dbReference type="InterPro" id="IPR004810">
    <property type="entry name" value="PurU"/>
</dbReference>
<reference evidence="6 7" key="1">
    <citation type="submission" date="2019-06" db="EMBL/GenBank/DDBJ databases">
        <title>Sequencing the genomes of 1000 actinobacteria strains.</title>
        <authorList>
            <person name="Klenk H.-P."/>
        </authorList>
    </citation>
    <scope>NUCLEOTIDE SEQUENCE [LARGE SCALE GENOMIC DNA]</scope>
    <source>
        <strain evidence="6 7">DSM 45301</strain>
    </source>
</reference>
<keyword evidence="2 3" id="KW-0378">Hydrolase</keyword>
<dbReference type="RefSeq" id="WP_142059956.1">
    <property type="nucleotide sequence ID" value="NZ_VFPA01000004.1"/>
</dbReference>